<keyword evidence="2 5" id="KW-0812">Transmembrane</keyword>
<organism evidence="6 7">
    <name type="scientific">Cimex lectularius</name>
    <name type="common">Bed bug</name>
    <name type="synonym">Acanthia lectularia</name>
    <dbReference type="NCBI Taxonomy" id="79782"/>
    <lineage>
        <taxon>Eukaryota</taxon>
        <taxon>Metazoa</taxon>
        <taxon>Ecdysozoa</taxon>
        <taxon>Arthropoda</taxon>
        <taxon>Hexapoda</taxon>
        <taxon>Insecta</taxon>
        <taxon>Pterygota</taxon>
        <taxon>Neoptera</taxon>
        <taxon>Paraneoptera</taxon>
        <taxon>Hemiptera</taxon>
        <taxon>Heteroptera</taxon>
        <taxon>Panheteroptera</taxon>
        <taxon>Cimicomorpha</taxon>
        <taxon>Cimicidae</taxon>
        <taxon>Cimex</taxon>
    </lineage>
</organism>
<dbReference type="OrthoDB" id="271506at2759"/>
<dbReference type="PANTHER" id="PTHR12226">
    <property type="entry name" value="MANNOSE-P-DOLICHOL UTILIZATION DEFECT 1 LEC35 -RELATED"/>
    <property type="match status" value="1"/>
</dbReference>
<evidence type="ECO:0000313" key="7">
    <source>
        <dbReference type="Proteomes" id="UP000494040"/>
    </source>
</evidence>
<dbReference type="RefSeq" id="XP_014247923.1">
    <property type="nucleotide sequence ID" value="XM_014392437.2"/>
</dbReference>
<feature type="transmembrane region" description="Helical" evidence="5">
    <location>
        <begin position="177"/>
        <end position="200"/>
    </location>
</feature>
<evidence type="ECO:0008006" key="8">
    <source>
        <dbReference type="Google" id="ProtNLM"/>
    </source>
</evidence>
<evidence type="ECO:0000313" key="6">
    <source>
        <dbReference type="EnsemblMetazoa" id="XP_014247923.1"/>
    </source>
</evidence>
<dbReference type="KEGG" id="clec:106665746"/>
<dbReference type="InterPro" id="IPR006603">
    <property type="entry name" value="PQ-loop_rpt"/>
</dbReference>
<keyword evidence="4 5" id="KW-0472">Membrane</keyword>
<reference evidence="6" key="1">
    <citation type="submission" date="2022-01" db="UniProtKB">
        <authorList>
            <consortium name="EnsemblMetazoa"/>
        </authorList>
    </citation>
    <scope>IDENTIFICATION</scope>
</reference>
<dbReference type="AlphaFoldDB" id="A0A8I6RMZ4"/>
<feature type="transmembrane region" description="Helical" evidence="5">
    <location>
        <begin position="100"/>
        <end position="124"/>
    </location>
</feature>
<sequence length="209" mass="23267">MNFAQLISDVLSVITISFCLFLKVPQIKSIIKLKSAKGINIYGLAMELMSYSTTATYNFINGYALLSYLEYPIIIVQEYVLIFLVLYYQDLLQRKTAIFALIYGLVFLGFLVKVLPSGVVTLILPLCTPISLSSKAVQLWEILKHMNADSVSVTSWVISALTNASRIYTVLMDSADLILLSNLTLSTIMSGSIALISYVLQNRSKARKE</sequence>
<accession>A0A8I6RMZ4</accession>
<comment type="subcellular location">
    <subcellularLocation>
        <location evidence="1">Membrane</location>
        <topology evidence="1">Multi-pass membrane protein</topology>
    </subcellularLocation>
</comment>
<feature type="transmembrane region" description="Helical" evidence="5">
    <location>
        <begin position="6"/>
        <end position="27"/>
    </location>
</feature>
<evidence type="ECO:0000256" key="5">
    <source>
        <dbReference type="SAM" id="Phobius"/>
    </source>
</evidence>
<dbReference type="PANTHER" id="PTHR12226:SF3">
    <property type="entry name" value="SOLUTE CARRIER FAMILY 66 MEMBER 3"/>
    <property type="match status" value="1"/>
</dbReference>
<evidence type="ECO:0000256" key="4">
    <source>
        <dbReference type="ARBA" id="ARBA00023136"/>
    </source>
</evidence>
<dbReference type="Pfam" id="PF04193">
    <property type="entry name" value="PQ-loop"/>
    <property type="match status" value="1"/>
</dbReference>
<dbReference type="GO" id="GO:0016020">
    <property type="term" value="C:membrane"/>
    <property type="evidence" value="ECO:0007669"/>
    <property type="project" value="UniProtKB-SubCell"/>
</dbReference>
<evidence type="ECO:0000256" key="3">
    <source>
        <dbReference type="ARBA" id="ARBA00022989"/>
    </source>
</evidence>
<dbReference type="InterPro" id="IPR016817">
    <property type="entry name" value="MannP-dilichol_defect-1"/>
</dbReference>
<protein>
    <recommendedName>
        <fullName evidence="8">Solute carrier family 66 member 3</fullName>
    </recommendedName>
</protein>
<feature type="transmembrane region" description="Helical" evidence="5">
    <location>
        <begin position="39"/>
        <end position="60"/>
    </location>
</feature>
<evidence type="ECO:0000256" key="2">
    <source>
        <dbReference type="ARBA" id="ARBA00022692"/>
    </source>
</evidence>
<dbReference type="Proteomes" id="UP000494040">
    <property type="component" value="Unassembled WGS sequence"/>
</dbReference>
<dbReference type="OMA" id="EYPIILM"/>
<keyword evidence="3 5" id="KW-1133">Transmembrane helix</keyword>
<keyword evidence="7" id="KW-1185">Reference proteome</keyword>
<name>A0A8I6RMZ4_CIMLE</name>
<evidence type="ECO:0000256" key="1">
    <source>
        <dbReference type="ARBA" id="ARBA00004141"/>
    </source>
</evidence>
<feature type="transmembrane region" description="Helical" evidence="5">
    <location>
        <begin position="66"/>
        <end position="88"/>
    </location>
</feature>
<dbReference type="GeneID" id="106665746"/>
<proteinExistence type="predicted"/>
<dbReference type="EnsemblMetazoa" id="XM_014392437.2">
    <property type="protein sequence ID" value="XP_014247923.1"/>
    <property type="gene ID" value="LOC106665746"/>
</dbReference>